<dbReference type="Proteomes" id="UP001240697">
    <property type="component" value="Chromosome"/>
</dbReference>
<name>A0ABY8SWI0_9BURK</name>
<dbReference type="Pfam" id="PF13386">
    <property type="entry name" value="DsbD_2"/>
    <property type="match status" value="1"/>
</dbReference>
<keyword evidence="4" id="KW-1185">Reference proteome</keyword>
<evidence type="ECO:0000313" key="4">
    <source>
        <dbReference type="Proteomes" id="UP001240697"/>
    </source>
</evidence>
<feature type="transmembrane region" description="Helical" evidence="1">
    <location>
        <begin position="207"/>
        <end position="225"/>
    </location>
</feature>
<keyword evidence="1" id="KW-0472">Membrane</keyword>
<dbReference type="RefSeq" id="WP_283488439.1">
    <property type="nucleotide sequence ID" value="NZ_CP125947.1"/>
</dbReference>
<proteinExistence type="predicted"/>
<feature type="transmembrane region" description="Helical" evidence="1">
    <location>
        <begin position="175"/>
        <end position="195"/>
    </location>
</feature>
<feature type="transmembrane region" description="Helical" evidence="1">
    <location>
        <begin position="90"/>
        <end position="111"/>
    </location>
</feature>
<dbReference type="EMBL" id="CP125947">
    <property type="protein sequence ID" value="WHS67405.1"/>
    <property type="molecule type" value="Genomic_DNA"/>
</dbReference>
<dbReference type="PANTHER" id="PTHR42208">
    <property type="entry name" value="HEAVY METAL TRANSPORTER-RELATED"/>
    <property type="match status" value="1"/>
</dbReference>
<keyword evidence="1" id="KW-0812">Transmembrane</keyword>
<feature type="transmembrane region" description="Helical" evidence="1">
    <location>
        <begin position="6"/>
        <end position="37"/>
    </location>
</feature>
<gene>
    <name evidence="3" type="ORF">QMY55_09940</name>
</gene>
<feature type="transmembrane region" description="Helical" evidence="1">
    <location>
        <begin position="145"/>
        <end position="169"/>
    </location>
</feature>
<organism evidence="3 4">
    <name type="scientific">Comamonas resistens</name>
    <dbReference type="NCBI Taxonomy" id="3046670"/>
    <lineage>
        <taxon>Bacteria</taxon>
        <taxon>Pseudomonadati</taxon>
        <taxon>Pseudomonadota</taxon>
        <taxon>Betaproteobacteria</taxon>
        <taxon>Burkholderiales</taxon>
        <taxon>Comamonadaceae</taxon>
        <taxon>Comamonas</taxon>
    </lineage>
</organism>
<evidence type="ECO:0000313" key="3">
    <source>
        <dbReference type="EMBL" id="WHS67405.1"/>
    </source>
</evidence>
<evidence type="ECO:0000259" key="2">
    <source>
        <dbReference type="Pfam" id="PF13386"/>
    </source>
</evidence>
<accession>A0ABY8SWI0</accession>
<evidence type="ECO:0000256" key="1">
    <source>
        <dbReference type="SAM" id="Phobius"/>
    </source>
</evidence>
<protein>
    <submittedName>
        <fullName evidence="3">Sulfite exporter TauE/SafE family protein</fullName>
    </submittedName>
</protein>
<dbReference type="InterPro" id="IPR039447">
    <property type="entry name" value="UreH-like_TM_dom"/>
</dbReference>
<sequence length="237" mass="25355">MLFSLVWTALIMGLVGGPHCLVMCAAPCSVVTCGSAASQAQQIVVHGLRKRQWLRSSLFHLGRVGGYALLGAVAAVAMESLSWLTSQTTALQNLWALMHVVVMAWGLAMVVQARQPVWLERAGRSAWAKVQPWVSAPGGSLAAGFAWALMPCGLLYSAVLVAALSGGAWQGGLSMAAFALGSGVWLVGGPWLWRLSQSKVNVLRAQWGTRIAGLMLIGVAIWALWMDLVYKPSLWCR</sequence>
<reference evidence="3 4" key="1">
    <citation type="submission" date="2023-05" db="EMBL/GenBank/DDBJ databases">
        <authorList>
            <person name="Yin Y."/>
            <person name="Lu Z."/>
        </authorList>
    </citation>
    <scope>NUCLEOTIDE SEQUENCE [LARGE SCALE GENOMIC DNA]</scope>
    <source>
        <strain evidence="3 4">ZM22</strain>
    </source>
</reference>
<keyword evidence="1" id="KW-1133">Transmembrane helix</keyword>
<feature type="transmembrane region" description="Helical" evidence="1">
    <location>
        <begin position="58"/>
        <end position="78"/>
    </location>
</feature>
<dbReference type="PANTHER" id="PTHR42208:SF1">
    <property type="entry name" value="HEAVY METAL TRANSPORTER"/>
    <property type="match status" value="1"/>
</dbReference>
<feature type="domain" description="Urease accessory protein UreH-like transmembrane" evidence="2">
    <location>
        <begin position="8"/>
        <end position="222"/>
    </location>
</feature>